<feature type="transmembrane region" description="Helical" evidence="8">
    <location>
        <begin position="165"/>
        <end position="188"/>
    </location>
</feature>
<feature type="transmembrane region" description="Helical" evidence="8">
    <location>
        <begin position="372"/>
        <end position="391"/>
    </location>
</feature>
<feature type="transmembrane region" description="Helical" evidence="8">
    <location>
        <begin position="235"/>
        <end position="259"/>
    </location>
</feature>
<dbReference type="InterPro" id="IPR011701">
    <property type="entry name" value="MFS"/>
</dbReference>
<dbReference type="InterPro" id="IPR050171">
    <property type="entry name" value="MFS_Transporters"/>
</dbReference>
<feature type="transmembrane region" description="Helical" evidence="8">
    <location>
        <begin position="106"/>
        <end position="128"/>
    </location>
</feature>
<feature type="transmembrane region" description="Helical" evidence="8">
    <location>
        <begin position="194"/>
        <end position="214"/>
    </location>
</feature>
<dbReference type="GO" id="GO:0022857">
    <property type="term" value="F:transmembrane transporter activity"/>
    <property type="evidence" value="ECO:0007669"/>
    <property type="project" value="InterPro"/>
</dbReference>
<feature type="transmembrane region" description="Helical" evidence="8">
    <location>
        <begin position="326"/>
        <end position="351"/>
    </location>
</feature>
<evidence type="ECO:0000256" key="7">
    <source>
        <dbReference type="SAM" id="MobiDB-lite"/>
    </source>
</evidence>
<keyword evidence="2" id="KW-0813">Transport</keyword>
<evidence type="ECO:0000256" key="5">
    <source>
        <dbReference type="ARBA" id="ARBA00022989"/>
    </source>
</evidence>
<dbReference type="EMBL" id="VBAN01000246">
    <property type="protein sequence ID" value="TMI80652.1"/>
    <property type="molecule type" value="Genomic_DNA"/>
</dbReference>
<accession>A0A537JBC7</accession>
<evidence type="ECO:0000259" key="9">
    <source>
        <dbReference type="PROSITE" id="PS50850"/>
    </source>
</evidence>
<dbReference type="CDD" id="cd17325">
    <property type="entry name" value="MFS_MdtG_SLC18_like"/>
    <property type="match status" value="1"/>
</dbReference>
<feature type="transmembrane region" description="Helical" evidence="8">
    <location>
        <begin position="301"/>
        <end position="320"/>
    </location>
</feature>
<evidence type="ECO:0000313" key="11">
    <source>
        <dbReference type="Proteomes" id="UP000318093"/>
    </source>
</evidence>
<dbReference type="AlphaFoldDB" id="A0A537JBC7"/>
<feature type="region of interest" description="Disordered" evidence="7">
    <location>
        <begin position="1"/>
        <end position="20"/>
    </location>
</feature>
<evidence type="ECO:0000256" key="6">
    <source>
        <dbReference type="ARBA" id="ARBA00023136"/>
    </source>
</evidence>
<comment type="subcellular location">
    <subcellularLocation>
        <location evidence="1">Cell membrane</location>
        <topology evidence="1">Multi-pass membrane protein</topology>
    </subcellularLocation>
</comment>
<dbReference type="PRINTS" id="PR01035">
    <property type="entry name" value="TCRTETA"/>
</dbReference>
<evidence type="ECO:0000256" key="3">
    <source>
        <dbReference type="ARBA" id="ARBA00022475"/>
    </source>
</evidence>
<evidence type="ECO:0000256" key="1">
    <source>
        <dbReference type="ARBA" id="ARBA00004651"/>
    </source>
</evidence>
<keyword evidence="3" id="KW-1003">Cell membrane</keyword>
<comment type="caution">
    <text evidence="10">The sequence shown here is derived from an EMBL/GenBank/DDBJ whole genome shotgun (WGS) entry which is preliminary data.</text>
</comment>
<dbReference type="InterPro" id="IPR020846">
    <property type="entry name" value="MFS_dom"/>
</dbReference>
<dbReference type="InterPro" id="IPR036259">
    <property type="entry name" value="MFS_trans_sf"/>
</dbReference>
<keyword evidence="6 8" id="KW-0472">Membrane</keyword>
<protein>
    <submittedName>
        <fullName evidence="10">MFS transporter</fullName>
    </submittedName>
</protein>
<dbReference type="Pfam" id="PF07690">
    <property type="entry name" value="MFS_1"/>
    <property type="match status" value="1"/>
</dbReference>
<dbReference type="GO" id="GO:0005886">
    <property type="term" value="C:plasma membrane"/>
    <property type="evidence" value="ECO:0007669"/>
    <property type="project" value="UniProtKB-SubCell"/>
</dbReference>
<evidence type="ECO:0000256" key="2">
    <source>
        <dbReference type="ARBA" id="ARBA00022448"/>
    </source>
</evidence>
<dbReference type="Proteomes" id="UP000318093">
    <property type="component" value="Unassembled WGS sequence"/>
</dbReference>
<reference evidence="10 11" key="1">
    <citation type="journal article" date="2019" name="Nat. Microbiol.">
        <title>Mediterranean grassland soil C-N compound turnover is dependent on rainfall and depth, and is mediated by genomically divergent microorganisms.</title>
        <authorList>
            <person name="Diamond S."/>
            <person name="Andeer P.F."/>
            <person name="Li Z."/>
            <person name="Crits-Christoph A."/>
            <person name="Burstein D."/>
            <person name="Anantharaman K."/>
            <person name="Lane K.R."/>
            <person name="Thomas B.C."/>
            <person name="Pan C."/>
            <person name="Northen T.R."/>
            <person name="Banfield J.F."/>
        </authorList>
    </citation>
    <scope>NUCLEOTIDE SEQUENCE [LARGE SCALE GENOMIC DNA]</scope>
    <source>
        <strain evidence="10">NP_6</strain>
    </source>
</reference>
<keyword evidence="5 8" id="KW-1133">Transmembrane helix</keyword>
<proteinExistence type="predicted"/>
<name>A0A537JBC7_9BACT</name>
<keyword evidence="4 8" id="KW-0812">Transmembrane</keyword>
<dbReference type="Gene3D" id="1.20.1250.20">
    <property type="entry name" value="MFS general substrate transporter like domains"/>
    <property type="match status" value="2"/>
</dbReference>
<feature type="domain" description="Major facilitator superfamily (MFS) profile" evidence="9">
    <location>
        <begin position="40"/>
        <end position="415"/>
    </location>
</feature>
<dbReference type="PROSITE" id="PS50850">
    <property type="entry name" value="MFS"/>
    <property type="match status" value="1"/>
</dbReference>
<dbReference type="PANTHER" id="PTHR23517:SF3">
    <property type="entry name" value="INTEGRAL MEMBRANE TRANSPORT PROTEIN"/>
    <property type="match status" value="1"/>
</dbReference>
<evidence type="ECO:0000256" key="4">
    <source>
        <dbReference type="ARBA" id="ARBA00022692"/>
    </source>
</evidence>
<gene>
    <name evidence="10" type="ORF">E6H03_07975</name>
</gene>
<dbReference type="InterPro" id="IPR001958">
    <property type="entry name" value="Tet-R_TetA/multi-R_MdtG-like"/>
</dbReference>
<evidence type="ECO:0000256" key="8">
    <source>
        <dbReference type="SAM" id="Phobius"/>
    </source>
</evidence>
<dbReference type="SUPFAM" id="SSF103473">
    <property type="entry name" value="MFS general substrate transporter"/>
    <property type="match status" value="1"/>
</dbReference>
<evidence type="ECO:0000313" key="10">
    <source>
        <dbReference type="EMBL" id="TMI80652.1"/>
    </source>
</evidence>
<sequence length="425" mass="44421">MISGMKVGRPQPSRLSSPEARAASPAHTIAPAPAGHRIPKILLVGLGGFFVAISWQVVIPVLPLHLSKIGYTASEIGTLVSLLSLAMGLVEMQVGRIVGGFGRRHTLLWGLVANAVCMVLLAYARIVATVSSSLAAVGVTRAVLWPPLHATVADTASEETRGQAFGVFWFWTSVAFLTGPAIGGIIAARFGDRAAFYLGGLFSLLALPVVIAVTEPGRPRPGMTVGGAGEVLKDAIFFRLCLVNHLYYSMAGIWMTFLPLYMAMKGLSVEVVGWVLTVQGLTYALVQLPTGRLADRWGPHWLILPGVIGRAVIGLLVPIFNLNSSAAFIVAGGLYGLAGGMIPVTFTRLVSRMVPQHRYTTAMGVYNSSGDLGFFIGPLIGGAAALVGIWAPFFLSIPLGLAAVLIGVGGVAAAERSEAAADASA</sequence>
<feature type="transmembrane region" description="Helical" evidence="8">
    <location>
        <begin position="41"/>
        <end position="64"/>
    </location>
</feature>
<feature type="transmembrane region" description="Helical" evidence="8">
    <location>
        <begin position="76"/>
        <end position="94"/>
    </location>
</feature>
<dbReference type="PANTHER" id="PTHR23517">
    <property type="entry name" value="RESISTANCE PROTEIN MDTM, PUTATIVE-RELATED-RELATED"/>
    <property type="match status" value="1"/>
</dbReference>
<organism evidence="10 11">
    <name type="scientific">Candidatus Segetimicrobium genomatis</name>
    <dbReference type="NCBI Taxonomy" id="2569760"/>
    <lineage>
        <taxon>Bacteria</taxon>
        <taxon>Bacillati</taxon>
        <taxon>Candidatus Sysuimicrobiota</taxon>
        <taxon>Candidatus Sysuimicrobiia</taxon>
        <taxon>Candidatus Sysuimicrobiales</taxon>
        <taxon>Candidatus Segetimicrobiaceae</taxon>
        <taxon>Candidatus Segetimicrobium</taxon>
    </lineage>
</organism>